<keyword evidence="11 17" id="KW-0472">Membrane</keyword>
<evidence type="ECO:0000256" key="13">
    <source>
        <dbReference type="ARBA" id="ARBA00023316"/>
    </source>
</evidence>
<keyword evidence="5 17" id="KW-1003">Cell membrane</keyword>
<evidence type="ECO:0000256" key="6">
    <source>
        <dbReference type="ARBA" id="ARBA00022692"/>
    </source>
</evidence>
<feature type="transmembrane region" description="Helical" evidence="17">
    <location>
        <begin position="194"/>
        <end position="212"/>
    </location>
</feature>
<dbReference type="Pfam" id="PF02673">
    <property type="entry name" value="BacA"/>
    <property type="match status" value="1"/>
</dbReference>
<evidence type="ECO:0000313" key="19">
    <source>
        <dbReference type="Proteomes" id="UP000610760"/>
    </source>
</evidence>
<keyword evidence="13 17" id="KW-0961">Cell wall biogenesis/degradation</keyword>
<keyword evidence="12 17" id="KW-0046">Antibiotic resistance</keyword>
<keyword evidence="9 17" id="KW-0573">Peptidoglycan synthesis</keyword>
<comment type="miscellaneous">
    <text evidence="17">Bacitracin is thought to be involved in the inhibition of peptidoglycan synthesis by sequestering undecaprenyl diphosphate, thereby reducing the pool of lipid carrier available.</text>
</comment>
<dbReference type="EC" id="3.6.1.27" evidence="3 17"/>
<comment type="caution">
    <text evidence="18">The sequence shown here is derived from an EMBL/GenBank/DDBJ whole genome shotgun (WGS) entry which is preliminary data.</text>
</comment>
<evidence type="ECO:0000313" key="18">
    <source>
        <dbReference type="EMBL" id="MBC8558755.1"/>
    </source>
</evidence>
<evidence type="ECO:0000256" key="15">
    <source>
        <dbReference type="ARBA" id="ARBA00032932"/>
    </source>
</evidence>
<evidence type="ECO:0000256" key="11">
    <source>
        <dbReference type="ARBA" id="ARBA00023136"/>
    </source>
</evidence>
<dbReference type="PANTHER" id="PTHR30622:SF2">
    <property type="entry name" value="UNDECAPRENYL-DIPHOSPHATASE"/>
    <property type="match status" value="1"/>
</dbReference>
<comment type="function">
    <text evidence="17">Catalyzes the dephosphorylation of undecaprenyl diphosphate (UPP). Confers resistance to bacitracin.</text>
</comment>
<evidence type="ECO:0000256" key="16">
    <source>
        <dbReference type="ARBA" id="ARBA00047594"/>
    </source>
</evidence>
<gene>
    <name evidence="17" type="primary">uppP</name>
    <name evidence="18" type="ORF">H8710_01595</name>
</gene>
<comment type="subcellular location">
    <subcellularLocation>
        <location evidence="1 17">Cell membrane</location>
        <topology evidence="1 17">Multi-pass membrane protein</topology>
    </subcellularLocation>
</comment>
<evidence type="ECO:0000256" key="8">
    <source>
        <dbReference type="ARBA" id="ARBA00022960"/>
    </source>
</evidence>
<evidence type="ECO:0000256" key="1">
    <source>
        <dbReference type="ARBA" id="ARBA00004651"/>
    </source>
</evidence>
<evidence type="ECO:0000256" key="2">
    <source>
        <dbReference type="ARBA" id="ARBA00010621"/>
    </source>
</evidence>
<keyword evidence="7 17" id="KW-0378">Hydrolase</keyword>
<organism evidence="18 19">
    <name type="scientific">Fumia xinanensis</name>
    <dbReference type="NCBI Taxonomy" id="2763659"/>
    <lineage>
        <taxon>Bacteria</taxon>
        <taxon>Bacillati</taxon>
        <taxon>Bacillota</taxon>
        <taxon>Clostridia</taxon>
        <taxon>Eubacteriales</taxon>
        <taxon>Oscillospiraceae</taxon>
        <taxon>Fumia</taxon>
    </lineage>
</organism>
<evidence type="ECO:0000256" key="7">
    <source>
        <dbReference type="ARBA" id="ARBA00022801"/>
    </source>
</evidence>
<evidence type="ECO:0000256" key="14">
    <source>
        <dbReference type="ARBA" id="ARBA00032707"/>
    </source>
</evidence>
<evidence type="ECO:0000256" key="9">
    <source>
        <dbReference type="ARBA" id="ARBA00022984"/>
    </source>
</evidence>
<reference evidence="18" key="1">
    <citation type="submission" date="2020-08" db="EMBL/GenBank/DDBJ databases">
        <title>Genome public.</title>
        <authorList>
            <person name="Liu C."/>
            <person name="Sun Q."/>
        </authorList>
    </citation>
    <scope>NUCLEOTIDE SEQUENCE</scope>
    <source>
        <strain evidence="18">NSJ-33</strain>
    </source>
</reference>
<protein>
    <recommendedName>
        <fullName evidence="4 17">Undecaprenyl-diphosphatase</fullName>
        <ecNumber evidence="3 17">3.6.1.27</ecNumber>
    </recommendedName>
    <alternativeName>
        <fullName evidence="15 17">Bacitracin resistance protein</fullName>
    </alternativeName>
    <alternativeName>
        <fullName evidence="14 17">Undecaprenyl pyrophosphate phosphatase</fullName>
    </alternativeName>
</protein>
<proteinExistence type="inferred from homology"/>
<feature type="transmembrane region" description="Helical" evidence="17">
    <location>
        <begin position="124"/>
        <end position="141"/>
    </location>
</feature>
<evidence type="ECO:0000256" key="4">
    <source>
        <dbReference type="ARBA" id="ARBA00021581"/>
    </source>
</evidence>
<dbReference type="GO" id="GO:0009252">
    <property type="term" value="P:peptidoglycan biosynthetic process"/>
    <property type="evidence" value="ECO:0007669"/>
    <property type="project" value="UniProtKB-KW"/>
</dbReference>
<comment type="similarity">
    <text evidence="2 17">Belongs to the UppP family.</text>
</comment>
<dbReference type="Proteomes" id="UP000610760">
    <property type="component" value="Unassembled WGS sequence"/>
</dbReference>
<keyword evidence="19" id="KW-1185">Reference proteome</keyword>
<evidence type="ECO:0000256" key="12">
    <source>
        <dbReference type="ARBA" id="ARBA00023251"/>
    </source>
</evidence>
<accession>A0A926E3C5</accession>
<keyword evidence="10 17" id="KW-1133">Transmembrane helix</keyword>
<keyword evidence="8 17" id="KW-0133">Cell shape</keyword>
<feature type="transmembrane region" description="Helical" evidence="17">
    <location>
        <begin position="93"/>
        <end position="112"/>
    </location>
</feature>
<dbReference type="AlphaFoldDB" id="A0A926E3C5"/>
<dbReference type="PANTHER" id="PTHR30622">
    <property type="entry name" value="UNDECAPRENYL-DIPHOSPHATASE"/>
    <property type="match status" value="1"/>
</dbReference>
<feature type="transmembrane region" description="Helical" evidence="17">
    <location>
        <begin position="256"/>
        <end position="276"/>
    </location>
</feature>
<evidence type="ECO:0000256" key="3">
    <source>
        <dbReference type="ARBA" id="ARBA00012374"/>
    </source>
</evidence>
<dbReference type="GO" id="GO:0008360">
    <property type="term" value="P:regulation of cell shape"/>
    <property type="evidence" value="ECO:0007669"/>
    <property type="project" value="UniProtKB-KW"/>
</dbReference>
<dbReference type="GO" id="GO:0046677">
    <property type="term" value="P:response to antibiotic"/>
    <property type="evidence" value="ECO:0007669"/>
    <property type="project" value="UniProtKB-UniRule"/>
</dbReference>
<evidence type="ECO:0000256" key="5">
    <source>
        <dbReference type="ARBA" id="ARBA00022475"/>
    </source>
</evidence>
<dbReference type="RefSeq" id="WP_249293639.1">
    <property type="nucleotide sequence ID" value="NZ_JACRSV010000001.1"/>
</dbReference>
<feature type="transmembrane region" description="Helical" evidence="17">
    <location>
        <begin position="46"/>
        <end position="72"/>
    </location>
</feature>
<dbReference type="EMBL" id="JACRSV010000001">
    <property type="protein sequence ID" value="MBC8558755.1"/>
    <property type="molecule type" value="Genomic_DNA"/>
</dbReference>
<feature type="transmembrane region" description="Helical" evidence="17">
    <location>
        <begin position="224"/>
        <end position="244"/>
    </location>
</feature>
<sequence>MSYIEAFLQAVLQGLTEFLPVSSSGHLSLFQHFTGQSGESGVFFSLMLHLGTLIAVFIAFRHTIWQLILELFSMIWDLLRGKFKWKERGPYRNMLVMLIVACIPMIFVLVFKDFYTGIAADNDIVVEGVCFLITAALLFIADRCVKGHKGPGDIKPRDGLIVGLLQAVAPLPGVSRSGSTIAGGLIAGFDRETAVQFSFILGIPAILGGSLSEILDVTPADLSIGIFPILIGVVVSAVVGFLAIKLVNWLIKSDKFRIFMIYTAILGVLVVGIGIFEHVVGMNIVQYFAK</sequence>
<dbReference type="HAMAP" id="MF_01006">
    <property type="entry name" value="Undec_diphosphatase"/>
    <property type="match status" value="1"/>
</dbReference>
<name>A0A926E3C5_9FIRM</name>
<dbReference type="InterPro" id="IPR003824">
    <property type="entry name" value="UppP"/>
</dbReference>
<evidence type="ECO:0000256" key="10">
    <source>
        <dbReference type="ARBA" id="ARBA00022989"/>
    </source>
</evidence>
<keyword evidence="6 17" id="KW-0812">Transmembrane</keyword>
<evidence type="ECO:0000256" key="17">
    <source>
        <dbReference type="HAMAP-Rule" id="MF_01006"/>
    </source>
</evidence>
<dbReference type="GO" id="GO:0050380">
    <property type="term" value="F:undecaprenyl-diphosphatase activity"/>
    <property type="evidence" value="ECO:0007669"/>
    <property type="project" value="UniProtKB-UniRule"/>
</dbReference>
<dbReference type="GO" id="GO:0071555">
    <property type="term" value="P:cell wall organization"/>
    <property type="evidence" value="ECO:0007669"/>
    <property type="project" value="UniProtKB-KW"/>
</dbReference>
<dbReference type="GO" id="GO:0005886">
    <property type="term" value="C:plasma membrane"/>
    <property type="evidence" value="ECO:0007669"/>
    <property type="project" value="UniProtKB-SubCell"/>
</dbReference>
<comment type="catalytic activity">
    <reaction evidence="16 17">
        <text>di-trans,octa-cis-undecaprenyl diphosphate + H2O = di-trans,octa-cis-undecaprenyl phosphate + phosphate + H(+)</text>
        <dbReference type="Rhea" id="RHEA:28094"/>
        <dbReference type="ChEBI" id="CHEBI:15377"/>
        <dbReference type="ChEBI" id="CHEBI:15378"/>
        <dbReference type="ChEBI" id="CHEBI:43474"/>
        <dbReference type="ChEBI" id="CHEBI:58405"/>
        <dbReference type="ChEBI" id="CHEBI:60392"/>
        <dbReference type="EC" id="3.6.1.27"/>
    </reaction>
</comment>